<evidence type="ECO:0000313" key="1">
    <source>
        <dbReference type="EMBL" id="WVZ16255.1"/>
    </source>
</evidence>
<evidence type="ECO:0000313" key="2">
    <source>
        <dbReference type="Proteomes" id="UP001374535"/>
    </source>
</evidence>
<reference evidence="1 2" key="1">
    <citation type="journal article" date="2023" name="Life. Sci Alliance">
        <title>Evolutionary insights into 3D genome organization and epigenetic landscape of Vigna mungo.</title>
        <authorList>
            <person name="Junaid A."/>
            <person name="Singh B."/>
            <person name="Bhatia S."/>
        </authorList>
    </citation>
    <scope>NUCLEOTIDE SEQUENCE [LARGE SCALE GENOMIC DNA]</scope>
    <source>
        <strain evidence="1">Urdbean</strain>
    </source>
</reference>
<gene>
    <name evidence="1" type="ORF">V8G54_009237</name>
</gene>
<accession>A0AAQ3NVR3</accession>
<dbReference type="Proteomes" id="UP001374535">
    <property type="component" value="Chromosome 3"/>
</dbReference>
<name>A0AAQ3NVR3_VIGMU</name>
<dbReference type="AlphaFoldDB" id="A0AAQ3NVR3"/>
<keyword evidence="2" id="KW-1185">Reference proteome</keyword>
<organism evidence="1 2">
    <name type="scientific">Vigna mungo</name>
    <name type="common">Black gram</name>
    <name type="synonym">Phaseolus mungo</name>
    <dbReference type="NCBI Taxonomy" id="3915"/>
    <lineage>
        <taxon>Eukaryota</taxon>
        <taxon>Viridiplantae</taxon>
        <taxon>Streptophyta</taxon>
        <taxon>Embryophyta</taxon>
        <taxon>Tracheophyta</taxon>
        <taxon>Spermatophyta</taxon>
        <taxon>Magnoliopsida</taxon>
        <taxon>eudicotyledons</taxon>
        <taxon>Gunneridae</taxon>
        <taxon>Pentapetalae</taxon>
        <taxon>rosids</taxon>
        <taxon>fabids</taxon>
        <taxon>Fabales</taxon>
        <taxon>Fabaceae</taxon>
        <taxon>Papilionoideae</taxon>
        <taxon>50 kb inversion clade</taxon>
        <taxon>NPAAA clade</taxon>
        <taxon>indigoferoid/millettioid clade</taxon>
        <taxon>Phaseoleae</taxon>
        <taxon>Vigna</taxon>
    </lineage>
</organism>
<protein>
    <submittedName>
        <fullName evidence="1">Uncharacterized protein</fullName>
    </submittedName>
</protein>
<proteinExistence type="predicted"/>
<dbReference type="EMBL" id="CP144698">
    <property type="protein sequence ID" value="WVZ16255.1"/>
    <property type="molecule type" value="Genomic_DNA"/>
</dbReference>
<sequence>MKELSIWLTVVMVKHHDLAMRIGTFRIDFVILSLREEDDGLGSWLGVLQVWKKILMMDEEDGGSEIGWQGDSREGRRWSAVVFWVVRCEKDEPAMGDHVKDIQNERKCKYGDLVVVGGVTILPRFLLNRECTLFISSFYVLGEQPVRIAKSNGNWEGVKGKCNGVDPFCRRSSSLDDTIIHITLNFTKSDGRSRFCGRRVHGVVVISGSEKAAGRLFKKKGHFWEALSFEGNVVWLEDPSSSSCSAMLVLKECIVLSDQASFPPIICFQFDFPPKIDRELQICGFSFLHRLVFLKGYYFVEIEPWRYTSADEMLYRFAWFSPLCFFGTIGVMMKHFDLVFTWQKKQKKKVNALLGSKDILYRSVIEQLYIVPEGIIAVLPSKLLGFRRHYSIILSLIQNRRQKESAHSEGHWGTRMT</sequence>